<protein>
    <submittedName>
        <fullName evidence="1">Uncharacterized protein</fullName>
    </submittedName>
</protein>
<sequence>MTPEALEARLRALAREVGEWSNARAGRTPAEFATWFWHRAEDIKAEAGADLAEQAHARILDVCDTAVDAGLFGKDGHQNVPFPE</sequence>
<evidence type="ECO:0000313" key="1">
    <source>
        <dbReference type="EMBL" id="MDH5834235.1"/>
    </source>
</evidence>
<evidence type="ECO:0000313" key="2">
    <source>
        <dbReference type="Proteomes" id="UP001156873"/>
    </source>
</evidence>
<gene>
    <name evidence="1" type="ORF">QFW81_09895</name>
</gene>
<comment type="caution">
    <text evidence="1">The sequence shown here is derived from an EMBL/GenBank/DDBJ whole genome shotgun (WGS) entry which is preliminary data.</text>
</comment>
<proteinExistence type="predicted"/>
<reference evidence="1 2" key="1">
    <citation type="submission" date="2023-04" db="EMBL/GenBank/DDBJ databases">
        <title>Luteimonas sp. M1R5S59.</title>
        <authorList>
            <person name="Sun J.-Q."/>
        </authorList>
    </citation>
    <scope>NUCLEOTIDE SEQUENCE [LARGE SCALE GENOMIC DNA]</scope>
    <source>
        <strain evidence="1 2">M1R5S59</strain>
    </source>
</reference>
<organism evidence="1 2">
    <name type="scientific">Luteimonas kalidii</name>
    <dbReference type="NCBI Taxonomy" id="3042025"/>
    <lineage>
        <taxon>Bacteria</taxon>
        <taxon>Pseudomonadati</taxon>
        <taxon>Pseudomonadota</taxon>
        <taxon>Gammaproteobacteria</taxon>
        <taxon>Lysobacterales</taxon>
        <taxon>Lysobacteraceae</taxon>
        <taxon>Luteimonas</taxon>
    </lineage>
</organism>
<name>A0ABT6JU69_9GAMM</name>
<dbReference type="Proteomes" id="UP001156873">
    <property type="component" value="Unassembled WGS sequence"/>
</dbReference>
<keyword evidence="2" id="KW-1185">Reference proteome</keyword>
<accession>A0ABT6JU69</accession>
<dbReference type="EMBL" id="JARXRO010000016">
    <property type="protein sequence ID" value="MDH5834235.1"/>
    <property type="molecule type" value="Genomic_DNA"/>
</dbReference>
<dbReference type="RefSeq" id="WP_280578616.1">
    <property type="nucleotide sequence ID" value="NZ_JARXRO010000016.1"/>
</dbReference>